<evidence type="ECO:0000256" key="1">
    <source>
        <dbReference type="ARBA" id="ARBA00023224"/>
    </source>
</evidence>
<evidence type="ECO:0000313" key="5">
    <source>
        <dbReference type="Proteomes" id="UP000095743"/>
    </source>
</evidence>
<dbReference type="SUPFAM" id="SSF58104">
    <property type="entry name" value="Methyl-accepting chemotaxis protein (MCP) signaling domain"/>
    <property type="match status" value="1"/>
</dbReference>
<dbReference type="Pfam" id="PF10114">
    <property type="entry name" value="PocR"/>
    <property type="match status" value="1"/>
</dbReference>
<dbReference type="AlphaFoldDB" id="A0A1D8GIV4"/>
<dbReference type="PANTHER" id="PTHR32089:SF112">
    <property type="entry name" value="LYSOZYME-LIKE PROTEIN-RELATED"/>
    <property type="match status" value="1"/>
</dbReference>
<dbReference type="Gene3D" id="1.10.287.950">
    <property type="entry name" value="Methyl-accepting chemotaxis protein"/>
    <property type="match status" value="1"/>
</dbReference>
<dbReference type="PROSITE" id="PS50111">
    <property type="entry name" value="CHEMOTAXIS_TRANSDUC_2"/>
    <property type="match status" value="1"/>
</dbReference>
<dbReference type="GO" id="GO:0016020">
    <property type="term" value="C:membrane"/>
    <property type="evidence" value="ECO:0007669"/>
    <property type="project" value="InterPro"/>
</dbReference>
<keyword evidence="1 2" id="KW-0807">Transducer</keyword>
<dbReference type="STRING" id="1424294.Gferi_15565"/>
<dbReference type="PANTHER" id="PTHR32089">
    <property type="entry name" value="METHYL-ACCEPTING CHEMOTAXIS PROTEIN MCPB"/>
    <property type="match status" value="1"/>
</dbReference>
<keyword evidence="5" id="KW-1185">Reference proteome</keyword>
<organism evidence="4 5">
    <name type="scientific">Geosporobacter ferrireducens</name>
    <dbReference type="NCBI Taxonomy" id="1424294"/>
    <lineage>
        <taxon>Bacteria</taxon>
        <taxon>Bacillati</taxon>
        <taxon>Bacillota</taxon>
        <taxon>Clostridia</taxon>
        <taxon>Peptostreptococcales</taxon>
        <taxon>Thermotaleaceae</taxon>
        <taxon>Geosporobacter</taxon>
    </lineage>
</organism>
<dbReference type="KEGG" id="gfe:Gferi_15565"/>
<dbReference type="RefSeq" id="WP_069978058.1">
    <property type="nucleotide sequence ID" value="NZ_CP017269.1"/>
</dbReference>
<dbReference type="OrthoDB" id="1675535at2"/>
<dbReference type="SMART" id="SM00283">
    <property type="entry name" value="MA"/>
    <property type="match status" value="1"/>
</dbReference>
<accession>A0A1D8GIV4</accession>
<reference evidence="4 5" key="1">
    <citation type="submission" date="2016-09" db="EMBL/GenBank/DDBJ databases">
        <title>Genomic analysis reveals versatility of anaerobic energy metabolism of Geosporobacter ferrireducens IRF9 of phylum Firmicutes.</title>
        <authorList>
            <person name="Kim S.-J."/>
        </authorList>
    </citation>
    <scope>NUCLEOTIDE SEQUENCE [LARGE SCALE GENOMIC DNA]</scope>
    <source>
        <strain evidence="4 5">IRF9</strain>
    </source>
</reference>
<name>A0A1D8GIV4_9FIRM</name>
<sequence length="344" mass="37745">MKENVFSGQDVVNLKEIIDLAFLQQFQDDFAKSIGVASIAVDLEGNPITEPSCFTRFCMDYTRGSKEGLQRCAKCDREAGEISARTGKPYVYECHAGLVDFGAPIMLHGKQVGSILGGQVLTEVPDENKFRRIAQEIGVDPDEYIEALKEIHPIPRERIESAANLLYSVINNLSKTWYQQSRLKDMSNILHSSLEQIAATMEQMAASSVEVSSNQVELNQEIQQVNTMSEQINEVIEFIKEIADETRLLGLNASIEAAKAGSAGLGFGVVAEEIRKLSTDSKQTVGKIREFTKRIQESVAKTAAMGSSTMLNTEQQAAAVEELTASVQEITALSESLKALAEED</sequence>
<dbReference type="InterPro" id="IPR018771">
    <property type="entry name" value="PocR_dom"/>
</dbReference>
<feature type="domain" description="Methyl-accepting transducer" evidence="3">
    <location>
        <begin position="217"/>
        <end position="344"/>
    </location>
</feature>
<dbReference type="EMBL" id="CP017269">
    <property type="protein sequence ID" value="AOT70847.1"/>
    <property type="molecule type" value="Genomic_DNA"/>
</dbReference>
<dbReference type="Proteomes" id="UP000095743">
    <property type="component" value="Chromosome"/>
</dbReference>
<evidence type="ECO:0000256" key="2">
    <source>
        <dbReference type="PROSITE-ProRule" id="PRU00284"/>
    </source>
</evidence>
<proteinExistence type="predicted"/>
<evidence type="ECO:0000313" key="4">
    <source>
        <dbReference type="EMBL" id="AOT70847.1"/>
    </source>
</evidence>
<dbReference type="InterPro" id="IPR004089">
    <property type="entry name" value="MCPsignal_dom"/>
</dbReference>
<dbReference type="GO" id="GO:0007165">
    <property type="term" value="P:signal transduction"/>
    <property type="evidence" value="ECO:0007669"/>
    <property type="project" value="UniProtKB-KW"/>
</dbReference>
<evidence type="ECO:0000259" key="3">
    <source>
        <dbReference type="PROSITE" id="PS50111"/>
    </source>
</evidence>
<gene>
    <name evidence="4" type="ORF">Gferi_15565</name>
</gene>
<protein>
    <submittedName>
        <fullName evidence="4">Chemotaxis protein</fullName>
    </submittedName>
</protein>
<dbReference type="Pfam" id="PF00015">
    <property type="entry name" value="MCPsignal"/>
    <property type="match status" value="1"/>
</dbReference>